<dbReference type="Proteomes" id="UP000561011">
    <property type="component" value="Unassembled WGS sequence"/>
</dbReference>
<reference evidence="1 2" key="1">
    <citation type="submission" date="2020-07" db="EMBL/GenBank/DDBJ databases">
        <title>MOT database genomes.</title>
        <authorList>
            <person name="Joseph S."/>
            <person name="Aduse-Opoku J."/>
            <person name="Hashim A."/>
            <person name="Wade W."/>
            <person name="Curtis M."/>
        </authorList>
    </citation>
    <scope>NUCLEOTIDE SEQUENCE [LARGE SCALE GENOMIC DNA]</scope>
    <source>
        <strain evidence="1 2">DSM 100099</strain>
    </source>
</reference>
<dbReference type="EMBL" id="JACBYE010000061">
    <property type="protein sequence ID" value="NYS95236.1"/>
    <property type="molecule type" value="Genomic_DNA"/>
</dbReference>
<proteinExistence type="predicted"/>
<sequence>MTDAVSLTAEVARGDLGLGALSLETAGVYHVVSFAEGGITWRRTTVQGKYQKGRRLTQAQQDTVSDVLLLRVYGSSWIQVNNRVAVVRDAFSQFAYWLAVTIDGHRRVSACEPADMEVVGEDTRRKGLMFEHMREIQLTIPRDPQLYEGAI</sequence>
<dbReference type="AlphaFoldDB" id="A0A853EWV4"/>
<comment type="caution">
    <text evidence="1">The sequence shown here is derived from an EMBL/GenBank/DDBJ whole genome shotgun (WGS) entry which is preliminary data.</text>
</comment>
<evidence type="ECO:0000313" key="1">
    <source>
        <dbReference type="EMBL" id="NYS95236.1"/>
    </source>
</evidence>
<name>A0A853EWV4_9MICO</name>
<protein>
    <submittedName>
        <fullName evidence="1">Uncharacterized protein</fullName>
    </submittedName>
</protein>
<dbReference type="RefSeq" id="WP_179914447.1">
    <property type="nucleotide sequence ID" value="NZ_JACBYE010000061.1"/>
</dbReference>
<gene>
    <name evidence="1" type="ORF">HZZ10_17105</name>
</gene>
<accession>A0A853EWV4</accession>
<organism evidence="1 2">
    <name type="scientific">Sanguibacter inulinus</name>
    <dbReference type="NCBI Taxonomy" id="60922"/>
    <lineage>
        <taxon>Bacteria</taxon>
        <taxon>Bacillati</taxon>
        <taxon>Actinomycetota</taxon>
        <taxon>Actinomycetes</taxon>
        <taxon>Micrococcales</taxon>
        <taxon>Sanguibacteraceae</taxon>
        <taxon>Sanguibacter</taxon>
    </lineage>
</organism>
<evidence type="ECO:0000313" key="2">
    <source>
        <dbReference type="Proteomes" id="UP000561011"/>
    </source>
</evidence>
<keyword evidence="2" id="KW-1185">Reference proteome</keyword>